<evidence type="ECO:0000313" key="7">
    <source>
        <dbReference type="Proteomes" id="UP000321103"/>
    </source>
</evidence>
<dbReference type="SUPFAM" id="SSF49764">
    <property type="entry name" value="HSP20-like chaperones"/>
    <property type="match status" value="1"/>
</dbReference>
<reference evidence="6 7" key="1">
    <citation type="submission" date="2019-07" db="EMBL/GenBank/DDBJ databases">
        <title>Whole genome shotgun sequence of Kocuria turfanensis NBRC 107627.</title>
        <authorList>
            <person name="Hosoyama A."/>
            <person name="Uohara A."/>
            <person name="Ohji S."/>
            <person name="Ichikawa N."/>
        </authorList>
    </citation>
    <scope>NUCLEOTIDE SEQUENCE [LARGE SCALE GENOMIC DNA]</scope>
    <source>
        <strain evidence="6 7">NBRC 107627</strain>
    </source>
</reference>
<organism evidence="6 7">
    <name type="scientific">Kocuria turfanensis</name>
    <dbReference type="NCBI Taxonomy" id="388357"/>
    <lineage>
        <taxon>Bacteria</taxon>
        <taxon>Bacillati</taxon>
        <taxon>Actinomycetota</taxon>
        <taxon>Actinomycetes</taxon>
        <taxon>Micrococcales</taxon>
        <taxon>Micrococcaceae</taxon>
        <taxon>Kocuria</taxon>
    </lineage>
</organism>
<dbReference type="STRING" id="388357.GCA_001580365_00641"/>
<evidence type="ECO:0000313" key="6">
    <source>
        <dbReference type="EMBL" id="GEO95406.1"/>
    </source>
</evidence>
<dbReference type="InterPro" id="IPR002068">
    <property type="entry name" value="A-crystallin/Hsp20_dom"/>
</dbReference>
<keyword evidence="7" id="KW-1185">Reference proteome</keyword>
<dbReference type="Proteomes" id="UP000321103">
    <property type="component" value="Unassembled WGS sequence"/>
</dbReference>
<evidence type="ECO:0000256" key="2">
    <source>
        <dbReference type="PROSITE-ProRule" id="PRU00285"/>
    </source>
</evidence>
<evidence type="ECO:0000259" key="5">
    <source>
        <dbReference type="PROSITE" id="PS01031"/>
    </source>
</evidence>
<name>A0A512ICH3_9MICC</name>
<dbReference type="PROSITE" id="PS01031">
    <property type="entry name" value="SHSP"/>
    <property type="match status" value="1"/>
</dbReference>
<comment type="caution">
    <text evidence="6">The sequence shown here is derived from an EMBL/GenBank/DDBJ whole genome shotgun (WGS) entry which is preliminary data.</text>
</comment>
<keyword evidence="1" id="KW-0346">Stress response</keyword>
<feature type="region of interest" description="Disordered" evidence="4">
    <location>
        <begin position="119"/>
        <end position="142"/>
    </location>
</feature>
<proteinExistence type="inferred from homology"/>
<sequence>MAGLMRREAFDVLEPLRRLMEGDLETTWPRVEEFQDGNTMVIRAELPGIDPDKDVELTVVNDTLHLRATRQERTEHKDKGSYRSEFHYGSFSRSLPLPKGCREEDITAAYTDGVLEVRAPMREPGEQATKKIPVSRRESGSA</sequence>
<dbReference type="EMBL" id="BJZS01000038">
    <property type="protein sequence ID" value="GEO95406.1"/>
    <property type="molecule type" value="Genomic_DNA"/>
</dbReference>
<accession>A0A512ICH3</accession>
<comment type="similarity">
    <text evidence="2 3">Belongs to the small heat shock protein (HSP20) family.</text>
</comment>
<gene>
    <name evidence="6" type="ORF">KTU01_15290</name>
</gene>
<dbReference type="InterPro" id="IPR008978">
    <property type="entry name" value="HSP20-like_chaperone"/>
</dbReference>
<dbReference type="InterPro" id="IPR044587">
    <property type="entry name" value="HSP21-like"/>
</dbReference>
<protein>
    <recommendedName>
        <fullName evidence="5">SHSP domain-containing protein</fullName>
    </recommendedName>
</protein>
<dbReference type="PANTHER" id="PTHR46733">
    <property type="entry name" value="26.5 KDA HEAT SHOCK PROTEIN, MITOCHONDRIAL"/>
    <property type="match status" value="1"/>
</dbReference>
<feature type="domain" description="SHSP" evidence="5">
    <location>
        <begin position="22"/>
        <end position="137"/>
    </location>
</feature>
<dbReference type="AlphaFoldDB" id="A0A512ICH3"/>
<dbReference type="PANTHER" id="PTHR46733:SF4">
    <property type="entry name" value="HEAT SHOCK PROTEIN 21, CHLOROPLASTIC"/>
    <property type="match status" value="1"/>
</dbReference>
<evidence type="ECO:0000256" key="1">
    <source>
        <dbReference type="ARBA" id="ARBA00023016"/>
    </source>
</evidence>
<evidence type="ECO:0000256" key="4">
    <source>
        <dbReference type="SAM" id="MobiDB-lite"/>
    </source>
</evidence>
<evidence type="ECO:0000256" key="3">
    <source>
        <dbReference type="RuleBase" id="RU003616"/>
    </source>
</evidence>
<dbReference type="CDD" id="cd06464">
    <property type="entry name" value="ACD_sHsps-like"/>
    <property type="match status" value="1"/>
</dbReference>
<dbReference type="RefSeq" id="WP_062734404.1">
    <property type="nucleotide sequence ID" value="NZ_BJZS01000038.1"/>
</dbReference>
<dbReference type="Gene3D" id="2.60.40.790">
    <property type="match status" value="1"/>
</dbReference>
<dbReference type="Pfam" id="PF00011">
    <property type="entry name" value="HSP20"/>
    <property type="match status" value="1"/>
</dbReference>
<dbReference type="GO" id="GO:0009408">
    <property type="term" value="P:response to heat"/>
    <property type="evidence" value="ECO:0007669"/>
    <property type="project" value="InterPro"/>
</dbReference>